<proteinExistence type="predicted"/>
<comment type="caution">
    <text evidence="2">The sequence shown here is derived from an EMBL/GenBank/DDBJ whole genome shotgun (WGS) entry which is preliminary data.</text>
</comment>
<keyword evidence="3" id="KW-1185">Reference proteome</keyword>
<evidence type="ECO:0000313" key="3">
    <source>
        <dbReference type="Proteomes" id="UP000824120"/>
    </source>
</evidence>
<name>A0A9J6B485_SOLCO</name>
<evidence type="ECO:0000313" key="2">
    <source>
        <dbReference type="EMBL" id="KAG5631557.1"/>
    </source>
</evidence>
<reference evidence="2 3" key="1">
    <citation type="submission" date="2020-09" db="EMBL/GenBank/DDBJ databases">
        <title>De no assembly of potato wild relative species, Solanum commersonii.</title>
        <authorList>
            <person name="Cho K."/>
        </authorList>
    </citation>
    <scope>NUCLEOTIDE SEQUENCE [LARGE SCALE GENOMIC DNA]</scope>
    <source>
        <strain evidence="2">LZ3.2</strain>
        <tissue evidence="2">Leaf</tissue>
    </source>
</reference>
<sequence>MKIKAKGSQVNATSQGQVQKIQDNNNNISRWQDLITPTSETKKKDHLGLTGDNSQQNGKDNDQIPSNNKSKVL</sequence>
<gene>
    <name evidence="2" type="ORF">H5410_003274</name>
</gene>
<dbReference type="Proteomes" id="UP000824120">
    <property type="component" value="Chromosome 1"/>
</dbReference>
<accession>A0A9J6B485</accession>
<feature type="region of interest" description="Disordered" evidence="1">
    <location>
        <begin position="1"/>
        <end position="73"/>
    </location>
</feature>
<dbReference type="EMBL" id="JACXVP010000001">
    <property type="protein sequence ID" value="KAG5631557.1"/>
    <property type="molecule type" value="Genomic_DNA"/>
</dbReference>
<feature type="compositionally biased region" description="Polar residues" evidence="1">
    <location>
        <begin position="8"/>
        <end position="39"/>
    </location>
</feature>
<evidence type="ECO:0000256" key="1">
    <source>
        <dbReference type="SAM" id="MobiDB-lite"/>
    </source>
</evidence>
<protein>
    <submittedName>
        <fullName evidence="2">Uncharacterized protein</fullName>
    </submittedName>
</protein>
<feature type="compositionally biased region" description="Polar residues" evidence="1">
    <location>
        <begin position="51"/>
        <end position="73"/>
    </location>
</feature>
<dbReference type="AlphaFoldDB" id="A0A9J6B485"/>
<organism evidence="2 3">
    <name type="scientific">Solanum commersonii</name>
    <name type="common">Commerson's wild potato</name>
    <name type="synonym">Commerson's nightshade</name>
    <dbReference type="NCBI Taxonomy" id="4109"/>
    <lineage>
        <taxon>Eukaryota</taxon>
        <taxon>Viridiplantae</taxon>
        <taxon>Streptophyta</taxon>
        <taxon>Embryophyta</taxon>
        <taxon>Tracheophyta</taxon>
        <taxon>Spermatophyta</taxon>
        <taxon>Magnoliopsida</taxon>
        <taxon>eudicotyledons</taxon>
        <taxon>Gunneridae</taxon>
        <taxon>Pentapetalae</taxon>
        <taxon>asterids</taxon>
        <taxon>lamiids</taxon>
        <taxon>Solanales</taxon>
        <taxon>Solanaceae</taxon>
        <taxon>Solanoideae</taxon>
        <taxon>Solaneae</taxon>
        <taxon>Solanum</taxon>
    </lineage>
</organism>